<accession>A0A517SWL8</accession>
<dbReference type="OrthoDB" id="286367at2"/>
<keyword evidence="3" id="KW-1185">Reference proteome</keyword>
<evidence type="ECO:0000256" key="1">
    <source>
        <dbReference type="SAM" id="Phobius"/>
    </source>
</evidence>
<dbReference type="Proteomes" id="UP000315003">
    <property type="component" value="Chromosome"/>
</dbReference>
<keyword evidence="1" id="KW-1133">Transmembrane helix</keyword>
<keyword evidence="1" id="KW-0812">Transmembrane</keyword>
<feature type="transmembrane region" description="Helical" evidence="1">
    <location>
        <begin position="7"/>
        <end position="29"/>
    </location>
</feature>
<evidence type="ECO:0000313" key="3">
    <source>
        <dbReference type="Proteomes" id="UP000315003"/>
    </source>
</evidence>
<evidence type="ECO:0000313" key="2">
    <source>
        <dbReference type="EMBL" id="QDT60529.1"/>
    </source>
</evidence>
<keyword evidence="1" id="KW-0472">Membrane</keyword>
<name>A0A517SWL8_9BACT</name>
<feature type="transmembrane region" description="Helical" evidence="1">
    <location>
        <begin position="49"/>
        <end position="70"/>
    </location>
</feature>
<proteinExistence type="predicted"/>
<reference evidence="2 3" key="1">
    <citation type="submission" date="2019-02" db="EMBL/GenBank/DDBJ databases">
        <title>Deep-cultivation of Planctomycetes and their phenomic and genomic characterization uncovers novel biology.</title>
        <authorList>
            <person name="Wiegand S."/>
            <person name="Jogler M."/>
            <person name="Boedeker C."/>
            <person name="Pinto D."/>
            <person name="Vollmers J."/>
            <person name="Rivas-Marin E."/>
            <person name="Kohn T."/>
            <person name="Peeters S.H."/>
            <person name="Heuer A."/>
            <person name="Rast P."/>
            <person name="Oberbeckmann S."/>
            <person name="Bunk B."/>
            <person name="Jeske O."/>
            <person name="Meyerdierks A."/>
            <person name="Storesund J.E."/>
            <person name="Kallscheuer N."/>
            <person name="Luecker S."/>
            <person name="Lage O.M."/>
            <person name="Pohl T."/>
            <person name="Merkel B.J."/>
            <person name="Hornburger P."/>
            <person name="Mueller R.-W."/>
            <person name="Bruemmer F."/>
            <person name="Labrenz M."/>
            <person name="Spormann A.M."/>
            <person name="Op den Camp H."/>
            <person name="Overmann J."/>
            <person name="Amann R."/>
            <person name="Jetten M.S.M."/>
            <person name="Mascher T."/>
            <person name="Medema M.H."/>
            <person name="Devos D.P."/>
            <person name="Kaster A.-K."/>
            <person name="Ovreas L."/>
            <person name="Rohde M."/>
            <person name="Galperin M.Y."/>
            <person name="Jogler C."/>
        </authorList>
    </citation>
    <scope>NUCLEOTIDE SEQUENCE [LARGE SCALE GENOMIC DNA]</scope>
    <source>
        <strain evidence="2 3">SV_7m_r</strain>
    </source>
</reference>
<dbReference type="AlphaFoldDB" id="A0A517SWL8"/>
<sequence>MHQTFGILMAAVGLFMLVCGTMKSEFIVYRLLVARSRLLWGDGDAVHRFYQFSGLVVAILGTLWAMGLIWRS</sequence>
<organism evidence="2 3">
    <name type="scientific">Stieleria bergensis</name>
    <dbReference type="NCBI Taxonomy" id="2528025"/>
    <lineage>
        <taxon>Bacteria</taxon>
        <taxon>Pseudomonadati</taxon>
        <taxon>Planctomycetota</taxon>
        <taxon>Planctomycetia</taxon>
        <taxon>Pirellulales</taxon>
        <taxon>Pirellulaceae</taxon>
        <taxon>Stieleria</taxon>
    </lineage>
</organism>
<gene>
    <name evidence="2" type="ORF">SV7mr_30530</name>
</gene>
<dbReference type="EMBL" id="CP036272">
    <property type="protein sequence ID" value="QDT60529.1"/>
    <property type="molecule type" value="Genomic_DNA"/>
</dbReference>
<protein>
    <submittedName>
        <fullName evidence="2">Uncharacterized protein</fullName>
    </submittedName>
</protein>
<dbReference type="RefSeq" id="WP_145273342.1">
    <property type="nucleotide sequence ID" value="NZ_CP036272.1"/>
</dbReference>